<dbReference type="KEGG" id="gtr:GLOTRDRAFT_95994"/>
<evidence type="ECO:0000313" key="3">
    <source>
        <dbReference type="EMBL" id="EPQ51712.1"/>
    </source>
</evidence>
<dbReference type="SUPFAM" id="SSF56672">
    <property type="entry name" value="DNA/RNA polymerases"/>
    <property type="match status" value="1"/>
</dbReference>
<gene>
    <name evidence="3" type="ORF">GLOTRDRAFT_95994</name>
</gene>
<dbReference type="GO" id="GO:0003887">
    <property type="term" value="F:DNA-directed DNA polymerase activity"/>
    <property type="evidence" value="ECO:0007669"/>
    <property type="project" value="InterPro"/>
</dbReference>
<dbReference type="PANTHER" id="PTHR10267:SF0">
    <property type="entry name" value="DNA POLYMERASE SUBUNIT GAMMA-1"/>
    <property type="match status" value="1"/>
</dbReference>
<dbReference type="EMBL" id="KB469309">
    <property type="protein sequence ID" value="EPQ51712.1"/>
    <property type="molecule type" value="Genomic_DNA"/>
</dbReference>
<accession>S7PWI3</accession>
<evidence type="ECO:0000313" key="4">
    <source>
        <dbReference type="Proteomes" id="UP000030669"/>
    </source>
</evidence>
<protein>
    <recommendedName>
        <fullName evidence="1">Mitochondrial DNA polymerase catalytic subunit</fullName>
    </recommendedName>
</protein>
<dbReference type="Gene3D" id="1.10.150.20">
    <property type="entry name" value="5' to 3' exonuclease, C-terminal subdomain"/>
    <property type="match status" value="1"/>
</dbReference>
<dbReference type="InterPro" id="IPR043502">
    <property type="entry name" value="DNA/RNA_pol_sf"/>
</dbReference>
<evidence type="ECO:0000256" key="1">
    <source>
        <dbReference type="ARBA" id="ARBA00031966"/>
    </source>
</evidence>
<dbReference type="GO" id="GO:0005760">
    <property type="term" value="C:gamma DNA polymerase complex"/>
    <property type="evidence" value="ECO:0007669"/>
    <property type="project" value="InterPro"/>
</dbReference>
<dbReference type="PRINTS" id="PR00867">
    <property type="entry name" value="DNAPOLG"/>
</dbReference>
<organism evidence="3 4">
    <name type="scientific">Gloeophyllum trabeum (strain ATCC 11539 / FP-39264 / Madison 617)</name>
    <name type="common">Brown rot fungus</name>
    <dbReference type="NCBI Taxonomy" id="670483"/>
    <lineage>
        <taxon>Eukaryota</taxon>
        <taxon>Fungi</taxon>
        <taxon>Dikarya</taxon>
        <taxon>Basidiomycota</taxon>
        <taxon>Agaricomycotina</taxon>
        <taxon>Agaricomycetes</taxon>
        <taxon>Gloeophyllales</taxon>
        <taxon>Gloeophyllaceae</taxon>
        <taxon>Gloeophyllum</taxon>
    </lineage>
</organism>
<dbReference type="STRING" id="670483.S7PWI3"/>
<dbReference type="eggNOG" id="KOG3657">
    <property type="taxonomic scope" value="Eukaryota"/>
</dbReference>
<dbReference type="GeneID" id="19309788"/>
<sequence length="488" mass="54407">MTPDVAVPRSELGVQMLSRELHCQIFKKGIFPHPGPCLRRGDAELGTSGKRWEVLTSANAFADVAHLHCGIEMDKEVRNDFMTPTTWESLEYSPIRSSFLTVNESWKEYPESAERKYKELEDHQISDSVPNVGGEDRRFYESARLVPPDPEGGSLSSSVINSTLPLLLKVPSDGHPLRRDKTIGWHHVADGDQARLTTGFSKKVLTSLNRDHGARAFGVPRKLDSADDRLALAISLCRETLLVNRSPSKKVKKVPAAKPTPVYWPALYWGLTKPKRDLRPGTIDLSVRTRIALRLLRLSWLGCPLFNSREPGWTFRVPRASELNFYQPNDEHLKGISEGGGFVFEKLPHKVGENMVTMGTGDLHSKTASVLGISRDQAKVFDYSRIYGAGMRHAVLLLMQTNEGMLPEQAQALAERISAQTKGKNTHRQALFGRKFWYGGTESSVFNKLEEIALSDSTRTPALGCGITPPPKATPLRSSRRLPRLLVL</sequence>
<reference evidence="3 4" key="1">
    <citation type="journal article" date="2012" name="Science">
        <title>The Paleozoic origin of enzymatic lignin decomposition reconstructed from 31 fungal genomes.</title>
        <authorList>
            <person name="Floudas D."/>
            <person name="Binder M."/>
            <person name="Riley R."/>
            <person name="Barry K."/>
            <person name="Blanchette R.A."/>
            <person name="Henrissat B."/>
            <person name="Martinez A.T."/>
            <person name="Otillar R."/>
            <person name="Spatafora J.W."/>
            <person name="Yadav J.S."/>
            <person name="Aerts A."/>
            <person name="Benoit I."/>
            <person name="Boyd A."/>
            <person name="Carlson A."/>
            <person name="Copeland A."/>
            <person name="Coutinho P.M."/>
            <person name="de Vries R.P."/>
            <person name="Ferreira P."/>
            <person name="Findley K."/>
            <person name="Foster B."/>
            <person name="Gaskell J."/>
            <person name="Glotzer D."/>
            <person name="Gorecki P."/>
            <person name="Heitman J."/>
            <person name="Hesse C."/>
            <person name="Hori C."/>
            <person name="Igarashi K."/>
            <person name="Jurgens J.A."/>
            <person name="Kallen N."/>
            <person name="Kersten P."/>
            <person name="Kohler A."/>
            <person name="Kuees U."/>
            <person name="Kumar T.K.A."/>
            <person name="Kuo A."/>
            <person name="LaButti K."/>
            <person name="Larrondo L.F."/>
            <person name="Lindquist E."/>
            <person name="Ling A."/>
            <person name="Lombard V."/>
            <person name="Lucas S."/>
            <person name="Lundell T."/>
            <person name="Martin R."/>
            <person name="McLaughlin D.J."/>
            <person name="Morgenstern I."/>
            <person name="Morin E."/>
            <person name="Murat C."/>
            <person name="Nagy L.G."/>
            <person name="Nolan M."/>
            <person name="Ohm R.A."/>
            <person name="Patyshakuliyeva A."/>
            <person name="Rokas A."/>
            <person name="Ruiz-Duenas F.J."/>
            <person name="Sabat G."/>
            <person name="Salamov A."/>
            <person name="Samejima M."/>
            <person name="Schmutz J."/>
            <person name="Slot J.C."/>
            <person name="St John F."/>
            <person name="Stenlid J."/>
            <person name="Sun H."/>
            <person name="Sun S."/>
            <person name="Syed K."/>
            <person name="Tsang A."/>
            <person name="Wiebenga A."/>
            <person name="Young D."/>
            <person name="Pisabarro A."/>
            <person name="Eastwood D.C."/>
            <person name="Martin F."/>
            <person name="Cullen D."/>
            <person name="Grigoriev I.V."/>
            <person name="Hibbett D.S."/>
        </authorList>
    </citation>
    <scope>NUCLEOTIDE SEQUENCE [LARGE SCALE GENOMIC DNA]</scope>
    <source>
        <strain evidence="3 4">ATCC 11539</strain>
    </source>
</reference>
<dbReference type="RefSeq" id="XP_007869623.1">
    <property type="nucleotide sequence ID" value="XM_007871432.1"/>
</dbReference>
<feature type="domain" description="DNA-directed DNA polymerase family A palm" evidence="2">
    <location>
        <begin position="330"/>
        <end position="488"/>
    </location>
</feature>
<dbReference type="SMART" id="SM00482">
    <property type="entry name" value="POLAc"/>
    <property type="match status" value="1"/>
</dbReference>
<dbReference type="PANTHER" id="PTHR10267">
    <property type="entry name" value="DNA POLYMERASE SUBUNIT GAMMA-1"/>
    <property type="match status" value="1"/>
</dbReference>
<dbReference type="HOGENOM" id="CLU_559033_0_0_1"/>
<proteinExistence type="predicted"/>
<dbReference type="InterPro" id="IPR002297">
    <property type="entry name" value="DNA-dir_DNA_pol_A_mt"/>
</dbReference>
<dbReference type="InterPro" id="IPR001098">
    <property type="entry name" value="DNA-dir_DNA_pol_A_palm_dom"/>
</dbReference>
<dbReference type="GO" id="GO:0008408">
    <property type="term" value="F:3'-5' exonuclease activity"/>
    <property type="evidence" value="ECO:0007669"/>
    <property type="project" value="TreeGrafter"/>
</dbReference>
<dbReference type="GO" id="GO:0003677">
    <property type="term" value="F:DNA binding"/>
    <property type="evidence" value="ECO:0007669"/>
    <property type="project" value="InterPro"/>
</dbReference>
<name>S7PWI3_GLOTA</name>
<dbReference type="AlphaFoldDB" id="S7PWI3"/>
<evidence type="ECO:0000259" key="2">
    <source>
        <dbReference type="SMART" id="SM00482"/>
    </source>
</evidence>
<dbReference type="Proteomes" id="UP000030669">
    <property type="component" value="Unassembled WGS sequence"/>
</dbReference>
<dbReference type="GO" id="GO:0006264">
    <property type="term" value="P:mitochondrial DNA replication"/>
    <property type="evidence" value="ECO:0007669"/>
    <property type="project" value="TreeGrafter"/>
</dbReference>
<dbReference type="OrthoDB" id="5588663at2759"/>
<keyword evidence="4" id="KW-1185">Reference proteome</keyword>